<name>A0A935PVR8_9PROT</name>
<dbReference type="EMBL" id="JADJMH010000002">
    <property type="protein sequence ID" value="MBK7674238.1"/>
    <property type="molecule type" value="Genomic_DNA"/>
</dbReference>
<sequence length="112" mass="12212">MPVARRSHRALIALACAVSLVAASFADAAWLRQQRAAAGVRMGELVVQLQLTDLCLFTEARYTRHLSQADLHSAFQDHPLGLEHFPTGSLVPPPASLTAANERLDRETEVPD</sequence>
<evidence type="ECO:0000313" key="4">
    <source>
        <dbReference type="Proteomes" id="UP000697998"/>
    </source>
</evidence>
<proteinExistence type="predicted"/>
<feature type="chain" id="PRO_5037987618" description="DUF4148 domain-containing protein" evidence="2">
    <location>
        <begin position="29"/>
        <end position="112"/>
    </location>
</feature>
<accession>A0A935PVR8</accession>
<evidence type="ECO:0000256" key="2">
    <source>
        <dbReference type="SAM" id="SignalP"/>
    </source>
</evidence>
<feature type="compositionally biased region" description="Basic and acidic residues" evidence="1">
    <location>
        <begin position="102"/>
        <end position="112"/>
    </location>
</feature>
<evidence type="ECO:0008006" key="5">
    <source>
        <dbReference type="Google" id="ProtNLM"/>
    </source>
</evidence>
<dbReference type="AlphaFoldDB" id="A0A935PVR8"/>
<keyword evidence="2" id="KW-0732">Signal</keyword>
<gene>
    <name evidence="3" type="ORF">IPJ27_05425</name>
</gene>
<evidence type="ECO:0000313" key="3">
    <source>
        <dbReference type="EMBL" id="MBK7674238.1"/>
    </source>
</evidence>
<feature type="region of interest" description="Disordered" evidence="1">
    <location>
        <begin position="87"/>
        <end position="112"/>
    </location>
</feature>
<reference evidence="3 4" key="1">
    <citation type="submission" date="2020-10" db="EMBL/GenBank/DDBJ databases">
        <title>Connecting structure to function with the recovery of over 1000 high-quality activated sludge metagenome-assembled genomes encoding full-length rRNA genes using long-read sequencing.</title>
        <authorList>
            <person name="Singleton C.M."/>
            <person name="Petriglieri F."/>
            <person name="Kristensen J.M."/>
            <person name="Kirkegaard R.H."/>
            <person name="Michaelsen T.Y."/>
            <person name="Andersen M.H."/>
            <person name="Karst S.M."/>
            <person name="Dueholm M.S."/>
            <person name="Nielsen P.H."/>
            <person name="Albertsen M."/>
        </authorList>
    </citation>
    <scope>NUCLEOTIDE SEQUENCE [LARGE SCALE GENOMIC DNA]</scope>
    <source>
        <strain evidence="3">EsbW_18-Q3-R4-48_BATAC.285</strain>
    </source>
</reference>
<comment type="caution">
    <text evidence="3">The sequence shown here is derived from an EMBL/GenBank/DDBJ whole genome shotgun (WGS) entry which is preliminary data.</text>
</comment>
<protein>
    <recommendedName>
        <fullName evidence="5">DUF4148 domain-containing protein</fullName>
    </recommendedName>
</protein>
<dbReference type="Proteomes" id="UP000697998">
    <property type="component" value="Unassembled WGS sequence"/>
</dbReference>
<organism evidence="3 4">
    <name type="scientific">Candidatus Accumulibacter proximus</name>
    <dbReference type="NCBI Taxonomy" id="2954385"/>
    <lineage>
        <taxon>Bacteria</taxon>
        <taxon>Pseudomonadati</taxon>
        <taxon>Pseudomonadota</taxon>
        <taxon>Betaproteobacteria</taxon>
        <taxon>Candidatus Accumulibacter</taxon>
    </lineage>
</organism>
<evidence type="ECO:0000256" key="1">
    <source>
        <dbReference type="SAM" id="MobiDB-lite"/>
    </source>
</evidence>
<feature type="signal peptide" evidence="2">
    <location>
        <begin position="1"/>
        <end position="28"/>
    </location>
</feature>